<feature type="binding site" evidence="7">
    <location>
        <begin position="47"/>
        <end position="48"/>
    </location>
    <ligand>
        <name>substrate</name>
    </ligand>
</feature>
<keyword evidence="4 7" id="KW-0573">Peptidoglycan synthesis</keyword>
<feature type="active site" description="Proton donor/acceptor" evidence="7">
    <location>
        <position position="78"/>
    </location>
</feature>
<comment type="pathway">
    <text evidence="7">Cell wall biogenesis; peptidoglycan biosynthesis.</text>
</comment>
<dbReference type="Pfam" id="PF01177">
    <property type="entry name" value="Asp_Glu_race"/>
    <property type="match status" value="1"/>
</dbReference>
<dbReference type="AlphaFoldDB" id="A0A0G1PMQ3"/>
<evidence type="ECO:0000256" key="3">
    <source>
        <dbReference type="ARBA" id="ARBA00022960"/>
    </source>
</evidence>
<dbReference type="InterPro" id="IPR001920">
    <property type="entry name" value="Asp/Glu_race"/>
</dbReference>
<comment type="similarity">
    <text evidence="7">Belongs to the aspartate/glutamate racemases family.</text>
</comment>
<feature type="binding site" evidence="7">
    <location>
        <begin position="15"/>
        <end position="16"/>
    </location>
    <ligand>
        <name>substrate</name>
    </ligand>
</feature>
<dbReference type="PANTHER" id="PTHR21198:SF2">
    <property type="entry name" value="GLUTAMATE RACEMASE"/>
    <property type="match status" value="1"/>
</dbReference>
<dbReference type="NCBIfam" id="TIGR00067">
    <property type="entry name" value="glut_race"/>
    <property type="match status" value="1"/>
</dbReference>
<dbReference type="GO" id="GO:0008360">
    <property type="term" value="P:regulation of cell shape"/>
    <property type="evidence" value="ECO:0007669"/>
    <property type="project" value="UniProtKB-KW"/>
</dbReference>
<comment type="function">
    <text evidence="7">Provides the (R)-glutamate required for cell wall biosynthesis.</text>
</comment>
<dbReference type="InterPro" id="IPR004391">
    <property type="entry name" value="Glu_race"/>
</dbReference>
<keyword evidence="6 7" id="KW-0961">Cell wall biogenesis/degradation</keyword>
<evidence type="ECO:0000313" key="8">
    <source>
        <dbReference type="EMBL" id="KKU33977.1"/>
    </source>
</evidence>
<dbReference type="Proteomes" id="UP000034705">
    <property type="component" value="Unassembled WGS sequence"/>
</dbReference>
<dbReference type="InterPro" id="IPR015942">
    <property type="entry name" value="Asp/Glu/hydantoin_racemase"/>
</dbReference>
<dbReference type="GO" id="GO:0008881">
    <property type="term" value="F:glutamate racemase activity"/>
    <property type="evidence" value="ECO:0007669"/>
    <property type="project" value="UniProtKB-UniRule"/>
</dbReference>
<feature type="binding site" evidence="7">
    <location>
        <begin position="79"/>
        <end position="80"/>
    </location>
    <ligand>
        <name>substrate</name>
    </ligand>
</feature>
<evidence type="ECO:0000256" key="5">
    <source>
        <dbReference type="ARBA" id="ARBA00023235"/>
    </source>
</evidence>
<evidence type="ECO:0000256" key="2">
    <source>
        <dbReference type="ARBA" id="ARBA00013090"/>
    </source>
</evidence>
<evidence type="ECO:0000256" key="4">
    <source>
        <dbReference type="ARBA" id="ARBA00022984"/>
    </source>
</evidence>
<dbReference type="InterPro" id="IPR033134">
    <property type="entry name" value="Asp/Glu_racemase_AS_2"/>
</dbReference>
<keyword evidence="3 7" id="KW-0133">Cell shape</keyword>
<gene>
    <name evidence="7" type="primary">murI</name>
    <name evidence="8" type="ORF">UX45_C0006G0029</name>
</gene>
<dbReference type="PROSITE" id="PS00924">
    <property type="entry name" value="ASP_GLU_RACEMASE_2"/>
    <property type="match status" value="1"/>
</dbReference>
<evidence type="ECO:0000313" key="9">
    <source>
        <dbReference type="Proteomes" id="UP000034705"/>
    </source>
</evidence>
<keyword evidence="5 7" id="KW-0413">Isomerase</keyword>
<dbReference type="HAMAP" id="MF_00258">
    <property type="entry name" value="Glu_racemase"/>
    <property type="match status" value="1"/>
</dbReference>
<feature type="binding site" evidence="7">
    <location>
        <begin position="200"/>
        <end position="201"/>
    </location>
    <ligand>
        <name>substrate</name>
    </ligand>
</feature>
<dbReference type="PANTHER" id="PTHR21198">
    <property type="entry name" value="GLUTAMATE RACEMASE"/>
    <property type="match status" value="1"/>
</dbReference>
<evidence type="ECO:0000256" key="6">
    <source>
        <dbReference type="ARBA" id="ARBA00023316"/>
    </source>
</evidence>
<comment type="catalytic activity">
    <reaction evidence="1 7">
        <text>L-glutamate = D-glutamate</text>
        <dbReference type="Rhea" id="RHEA:12813"/>
        <dbReference type="ChEBI" id="CHEBI:29985"/>
        <dbReference type="ChEBI" id="CHEBI:29986"/>
        <dbReference type="EC" id="5.1.1.3"/>
    </reaction>
</comment>
<name>A0A0G1PMQ3_9BACT</name>
<organism evidence="8 9">
    <name type="scientific">Candidatus Uhrbacteria bacterium GW2011_GWF2_46_218</name>
    <dbReference type="NCBI Taxonomy" id="1619001"/>
    <lineage>
        <taxon>Bacteria</taxon>
        <taxon>Candidatus Uhriibacteriota</taxon>
    </lineage>
</organism>
<comment type="caution">
    <text evidence="8">The sequence shown here is derived from an EMBL/GenBank/DDBJ whole genome shotgun (WGS) entry which is preliminary data.</text>
</comment>
<dbReference type="GO" id="GO:0009252">
    <property type="term" value="P:peptidoglycan biosynthetic process"/>
    <property type="evidence" value="ECO:0007669"/>
    <property type="project" value="UniProtKB-UniRule"/>
</dbReference>
<evidence type="ECO:0000256" key="1">
    <source>
        <dbReference type="ARBA" id="ARBA00001602"/>
    </source>
</evidence>
<sequence length="281" mass="31449">MLSYTKNSFMLGIFDSGFGGLTVLREIHRRLPHLSTLYLGDNARAPYGDRSQEEIFQFALEGLSFLFAQGCPLVIFACNTASAHALRRIQQTILPIRFPDRRVLGVTRPTVEYLAGSDRAHHLGIFATQATVDSRSYELELHKLLAKNSVMLTQVACPGLTNLIEAGKEETEETAQLVKHFVSDMLTQDPHVQRVLLACTHYPLIKHLFGKSLPKGVDVLTQGEVVAQKLETYLERHPEMMGRLNQNGMRKYCTTSSAGISQLATRFYGSEINFEQVNIHG</sequence>
<feature type="active site" description="Proton donor/acceptor" evidence="7">
    <location>
        <position position="199"/>
    </location>
</feature>
<dbReference type="GO" id="GO:0071555">
    <property type="term" value="P:cell wall organization"/>
    <property type="evidence" value="ECO:0007669"/>
    <property type="project" value="UniProtKB-KW"/>
</dbReference>
<accession>A0A0G1PMQ3</accession>
<dbReference type="PATRIC" id="fig|1619001.3.peg.390"/>
<dbReference type="EC" id="5.1.1.3" evidence="2 7"/>
<dbReference type="EMBL" id="LCMG01000006">
    <property type="protein sequence ID" value="KKU33977.1"/>
    <property type="molecule type" value="Genomic_DNA"/>
</dbReference>
<dbReference type="Gene3D" id="3.40.50.1860">
    <property type="match status" value="2"/>
</dbReference>
<reference evidence="8 9" key="1">
    <citation type="journal article" date="2015" name="Nature">
        <title>rRNA introns, odd ribosomes, and small enigmatic genomes across a large radiation of phyla.</title>
        <authorList>
            <person name="Brown C.T."/>
            <person name="Hug L.A."/>
            <person name="Thomas B.C."/>
            <person name="Sharon I."/>
            <person name="Castelle C.J."/>
            <person name="Singh A."/>
            <person name="Wilkins M.J."/>
            <person name="Williams K.H."/>
            <person name="Banfield J.F."/>
        </authorList>
    </citation>
    <scope>NUCLEOTIDE SEQUENCE [LARGE SCALE GENOMIC DNA]</scope>
</reference>
<protein>
    <recommendedName>
        <fullName evidence="2 7">Glutamate racemase</fullName>
        <ecNumber evidence="2 7">5.1.1.3</ecNumber>
    </recommendedName>
</protein>
<proteinExistence type="inferred from homology"/>
<evidence type="ECO:0000256" key="7">
    <source>
        <dbReference type="HAMAP-Rule" id="MF_00258"/>
    </source>
</evidence>
<dbReference type="UniPathway" id="UPA00219"/>
<dbReference type="SUPFAM" id="SSF53681">
    <property type="entry name" value="Aspartate/glutamate racemase"/>
    <property type="match status" value="2"/>
</dbReference>